<protein>
    <recommendedName>
        <fullName evidence="4">Histidine kinase N-terminal 7TM region domain-containing protein</fullName>
    </recommendedName>
</protein>
<evidence type="ECO:0000256" key="1">
    <source>
        <dbReference type="SAM" id="Phobius"/>
    </source>
</evidence>
<organism evidence="2 3">
    <name type="scientific">Candidatus Berkelbacteria bacterium Athens1014_28</name>
    <dbReference type="NCBI Taxonomy" id="2017145"/>
    <lineage>
        <taxon>Bacteria</taxon>
        <taxon>Candidatus Berkelbacteria</taxon>
    </lineage>
</organism>
<dbReference type="AlphaFoldDB" id="A0A554LN77"/>
<dbReference type="Proteomes" id="UP000316495">
    <property type="component" value="Unassembled WGS sequence"/>
</dbReference>
<feature type="transmembrane region" description="Helical" evidence="1">
    <location>
        <begin position="36"/>
        <end position="57"/>
    </location>
</feature>
<evidence type="ECO:0008006" key="4">
    <source>
        <dbReference type="Google" id="ProtNLM"/>
    </source>
</evidence>
<feature type="transmembrane region" description="Helical" evidence="1">
    <location>
        <begin position="235"/>
        <end position="260"/>
    </location>
</feature>
<feature type="transmembrane region" description="Helical" evidence="1">
    <location>
        <begin position="6"/>
        <end position="24"/>
    </location>
</feature>
<evidence type="ECO:0000313" key="3">
    <source>
        <dbReference type="Proteomes" id="UP000316495"/>
    </source>
</evidence>
<reference evidence="2 3" key="1">
    <citation type="submission" date="2017-07" db="EMBL/GenBank/DDBJ databases">
        <title>Mechanisms for carbon and nitrogen cycling indicate functional differentiation within the Candidate Phyla Radiation.</title>
        <authorList>
            <person name="Danczak R.E."/>
            <person name="Johnston M.D."/>
            <person name="Kenah C."/>
            <person name="Slattery M."/>
            <person name="Wrighton K.C."/>
            <person name="Wilkins M.J."/>
        </authorList>
    </citation>
    <scope>NUCLEOTIDE SEQUENCE [LARGE SCALE GENOMIC DNA]</scope>
    <source>
        <strain evidence="2">Athens1014_28</strain>
    </source>
</reference>
<feature type="transmembrane region" description="Helical" evidence="1">
    <location>
        <begin position="135"/>
        <end position="159"/>
    </location>
</feature>
<sequence length="263" mass="28722">MSYWVVALAAVGIGYIAFGFYVLVKKKADAISRVFMFFALSVAAWNLSLMALVGRLVQSKTAIIVFDRIAYAAAPFIIMSIVFYLVKLRGLSIWQEIKKNKFLLFLIVLAMVNLILVPTNLISNNQGDSHMVVGSLMPLFGFFVLVALIYAVYLCYDGWKTGHEDSRRKFWFVLLGLILTSVCSLIFDVVLPILGYQSLPMVGALSTIFVVWFLGLGAVGVYIAGGALGIISSILIAIILSSILIGIAVFIMFILLAGILGSV</sequence>
<comment type="caution">
    <text evidence="2">The sequence shown here is derived from an EMBL/GenBank/DDBJ whole genome shotgun (WGS) entry which is preliminary data.</text>
</comment>
<evidence type="ECO:0000313" key="2">
    <source>
        <dbReference type="EMBL" id="TSC94346.1"/>
    </source>
</evidence>
<name>A0A554LN77_9BACT</name>
<dbReference type="EMBL" id="VMGN01000014">
    <property type="protein sequence ID" value="TSC94346.1"/>
    <property type="molecule type" value="Genomic_DNA"/>
</dbReference>
<keyword evidence="1" id="KW-1133">Transmembrane helix</keyword>
<feature type="transmembrane region" description="Helical" evidence="1">
    <location>
        <begin position="102"/>
        <end position="123"/>
    </location>
</feature>
<feature type="transmembrane region" description="Helical" evidence="1">
    <location>
        <begin position="201"/>
        <end position="223"/>
    </location>
</feature>
<accession>A0A554LN77</accession>
<feature type="transmembrane region" description="Helical" evidence="1">
    <location>
        <begin position="69"/>
        <end position="90"/>
    </location>
</feature>
<keyword evidence="1" id="KW-0812">Transmembrane</keyword>
<keyword evidence="1" id="KW-0472">Membrane</keyword>
<feature type="transmembrane region" description="Helical" evidence="1">
    <location>
        <begin position="171"/>
        <end position="195"/>
    </location>
</feature>
<proteinExistence type="predicted"/>
<gene>
    <name evidence="2" type="ORF">Athens101428_299</name>
</gene>